<dbReference type="EMBL" id="JARYGZ010000001">
    <property type="protein sequence ID" value="MDH7639083.1"/>
    <property type="molecule type" value="Genomic_DNA"/>
</dbReference>
<evidence type="ECO:0000256" key="1">
    <source>
        <dbReference type="ARBA" id="ARBA00023239"/>
    </source>
</evidence>
<evidence type="ECO:0000313" key="3">
    <source>
        <dbReference type="EMBL" id="MDH7639083.1"/>
    </source>
</evidence>
<dbReference type="EC" id="4.3.3.7" evidence="3"/>
<dbReference type="PRINTS" id="PR00146">
    <property type="entry name" value="DHPICSNTHASE"/>
</dbReference>
<dbReference type="PANTHER" id="PTHR12128:SF72">
    <property type="entry name" value="DIHYDRODIPICOLINATE SYNTHASE"/>
    <property type="match status" value="1"/>
</dbReference>
<dbReference type="PIRSF" id="PIRSF001365">
    <property type="entry name" value="DHDPS"/>
    <property type="match status" value="1"/>
</dbReference>
<keyword evidence="4" id="KW-1185">Reference proteome</keyword>
<dbReference type="RefSeq" id="WP_281044349.1">
    <property type="nucleotide sequence ID" value="NZ_JARYGZ010000001.1"/>
</dbReference>
<proteinExistence type="inferred from homology"/>
<dbReference type="SUPFAM" id="SSF51569">
    <property type="entry name" value="Aldolase"/>
    <property type="match status" value="1"/>
</dbReference>
<dbReference type="Gene3D" id="3.20.20.70">
    <property type="entry name" value="Aldolase class I"/>
    <property type="match status" value="1"/>
</dbReference>
<dbReference type="SMART" id="SM01130">
    <property type="entry name" value="DHDPS"/>
    <property type="match status" value="1"/>
</dbReference>
<protein>
    <submittedName>
        <fullName evidence="3">Dihydrodipicolinate synthase family protein</fullName>
        <ecNumber evidence="3">4.1.3.3</ecNumber>
        <ecNumber evidence="3">4.2.1.41</ecNumber>
        <ecNumber evidence="3">4.3.3.7</ecNumber>
    </submittedName>
</protein>
<evidence type="ECO:0000313" key="4">
    <source>
        <dbReference type="Proteomes" id="UP001160625"/>
    </source>
</evidence>
<dbReference type="Proteomes" id="UP001160625">
    <property type="component" value="Unassembled WGS sequence"/>
</dbReference>
<keyword evidence="1 2" id="KW-0456">Lyase</keyword>
<dbReference type="InterPro" id="IPR013785">
    <property type="entry name" value="Aldolase_TIM"/>
</dbReference>
<name>A0ABT6N1A1_9SPHN</name>
<sequence>MTGKRALWTGVYPAATTQFADDFSIDLDATQKVQTALVDDGVDGLILLGTCGENNSLEPDEKRSVLTGAVEAVGGRVPLVAGVSELTTARAIQYAKDAEKIGVDALMLLPAMVYVPTVNELQAHFRAVAEATSLPIMLYNNPPAYRVSVDFETLEGLSDVKNIVAVKESAPDPRRFTDIINRFGDRYDVMAGLDDVALEGLALGASGWVSGLTSAFPAESVRLVQAFEEGKWEEARAIYRWFMPLLHLDAEHDLVQSIKLAEQIMGRGSERVRMPRLPLTGQRRADVIRWVEEAAATQPSKQAAKAA</sequence>
<dbReference type="EC" id="4.1.3.3" evidence="3"/>
<dbReference type="PANTHER" id="PTHR12128">
    <property type="entry name" value="DIHYDRODIPICOLINATE SYNTHASE"/>
    <property type="match status" value="1"/>
</dbReference>
<comment type="similarity">
    <text evidence="2">Belongs to the DapA family.</text>
</comment>
<comment type="caution">
    <text evidence="3">The sequence shown here is derived from an EMBL/GenBank/DDBJ whole genome shotgun (WGS) entry which is preliminary data.</text>
</comment>
<reference evidence="3" key="1">
    <citation type="submission" date="2023-04" db="EMBL/GenBank/DDBJ databases">
        <title>Sphingomonas sp. MAHUQ-71 isolated from rice field.</title>
        <authorList>
            <person name="Huq M.A."/>
        </authorList>
    </citation>
    <scope>NUCLEOTIDE SEQUENCE</scope>
    <source>
        <strain evidence="3">MAHUQ-71</strain>
    </source>
</reference>
<dbReference type="CDD" id="cd00408">
    <property type="entry name" value="DHDPS-like"/>
    <property type="match status" value="1"/>
</dbReference>
<dbReference type="GO" id="GO:0047448">
    <property type="term" value="F:5-dehydro-4-deoxyglucarate dehydratase activity"/>
    <property type="evidence" value="ECO:0007669"/>
    <property type="project" value="UniProtKB-EC"/>
</dbReference>
<accession>A0ABT6N1A1</accession>
<dbReference type="InterPro" id="IPR002220">
    <property type="entry name" value="DapA-like"/>
</dbReference>
<evidence type="ECO:0000256" key="2">
    <source>
        <dbReference type="PIRNR" id="PIRNR001365"/>
    </source>
</evidence>
<gene>
    <name evidence="3" type="ORF">QGN17_10110</name>
</gene>
<dbReference type="EC" id="4.2.1.41" evidence="3"/>
<dbReference type="GO" id="GO:0008840">
    <property type="term" value="F:4-hydroxy-tetrahydrodipicolinate synthase activity"/>
    <property type="evidence" value="ECO:0007669"/>
    <property type="project" value="UniProtKB-EC"/>
</dbReference>
<organism evidence="3 4">
    <name type="scientific">Sphingomonas oryzagri</name>
    <dbReference type="NCBI Taxonomy" id="3042314"/>
    <lineage>
        <taxon>Bacteria</taxon>
        <taxon>Pseudomonadati</taxon>
        <taxon>Pseudomonadota</taxon>
        <taxon>Alphaproteobacteria</taxon>
        <taxon>Sphingomonadales</taxon>
        <taxon>Sphingomonadaceae</taxon>
        <taxon>Sphingomonas</taxon>
    </lineage>
</organism>
<dbReference type="Pfam" id="PF00701">
    <property type="entry name" value="DHDPS"/>
    <property type="match status" value="1"/>
</dbReference>
<dbReference type="GO" id="GO:0008747">
    <property type="term" value="F:N-acetylneuraminate lyase activity"/>
    <property type="evidence" value="ECO:0007669"/>
    <property type="project" value="UniProtKB-EC"/>
</dbReference>